<name>A0A1C7MXU9_9FUNG</name>
<dbReference type="AlphaFoldDB" id="A0A1C7MXU9"/>
<sequence>MHQDRENAKKPRIESPSSFQALTSGVTFAFNDLLVEEDEGFSFGETPLEVASFATIQAESAVQDEHRFKNPRSSYLPNSSIASLLFALLLCLRKNQLTDAACETVMLFCNMVLCLTEESFRFPMSIATFDRWCSSNHYGNTGIKEYASCTSCHAIHRYETDEDKGKVQDQVYCNDAGIFAGSSMCQNKLLDCNQYGTITPSRSFFYNSLVDTLKMFFMRNGFVESITRWKKTQTEHDVLSDIYDGHAPFVDEDDFNLLFTLNCDWFQAYKDPYSIGAIYLTIQNLPREIRNLRTNTILVCLINGPKEPKTYEMNRYLRPLVKELLVLMNGVDTPTRKHGVKVVKGALSLYRMDLPAQRKVAGFTSYNFINACHKCKKQFDSIIAGDKTRDFTDFNTDNWVKRSRVEHRQYAAEWLNTKTDSERNQKDRENGTRWSVLLDLPYFDPIRHVGVDTMHNLLLGITKKMALIWIGVAPSRNSSLPIMLSLGDLKEMQVILETKLVLPSGHAVSSIARKLPIGKGFSNFKAEEWATWLLVLSPYLLAQRLTTEAYDLWMLLVKAFRIFLSPSLTMSELDEAQKLKKAFLVGFEAVYDDKFLITPNFHNALHLKETILDYSASPSHWLFNFERYNQDIKGIRTNRKSCVERTYMEQFLMQVHSEDNAESLLDAIPAEFKETVQDQFSCQKTRCDESLLEEYTLSCNDFFLSNFNQFITGTEYAYGFEQLPPKAYLSMSLKLDKLSTDVFTCLVEYYNSVYCTTYVDAQISFGNPGSLPVDWHASKFKTIDILGNKYTSIAASRLKNRGSYALAYYQNDDGTTLRYCQIYRMLRHTITVEEDDGFRASQVHTLAYVKWFTKSDMRFHYYNNVDFQKY</sequence>
<keyword evidence="2" id="KW-1185">Reference proteome</keyword>
<evidence type="ECO:0008006" key="3">
    <source>
        <dbReference type="Google" id="ProtNLM"/>
    </source>
</evidence>
<organism evidence="1 2">
    <name type="scientific">Choanephora cucurbitarum</name>
    <dbReference type="NCBI Taxonomy" id="101091"/>
    <lineage>
        <taxon>Eukaryota</taxon>
        <taxon>Fungi</taxon>
        <taxon>Fungi incertae sedis</taxon>
        <taxon>Mucoromycota</taxon>
        <taxon>Mucoromycotina</taxon>
        <taxon>Mucoromycetes</taxon>
        <taxon>Mucorales</taxon>
        <taxon>Mucorineae</taxon>
        <taxon>Choanephoraceae</taxon>
        <taxon>Choanephoroideae</taxon>
        <taxon>Choanephora</taxon>
    </lineage>
</organism>
<dbReference type="Pfam" id="PF02992">
    <property type="entry name" value="Transposase_21"/>
    <property type="match status" value="1"/>
</dbReference>
<dbReference type="PANTHER" id="PTHR46579">
    <property type="entry name" value="F5/8 TYPE C DOMAIN-CONTAINING PROTEIN-RELATED"/>
    <property type="match status" value="1"/>
</dbReference>
<dbReference type="InterPro" id="IPR004242">
    <property type="entry name" value="Transposase_21"/>
</dbReference>
<proteinExistence type="predicted"/>
<accession>A0A1C7MXU9</accession>
<gene>
    <name evidence="1" type="ORF">A0J61_10742</name>
</gene>
<protein>
    <recommendedName>
        <fullName evidence="3">Transposase domain-containing protein</fullName>
    </recommendedName>
</protein>
<dbReference type="Proteomes" id="UP000093000">
    <property type="component" value="Unassembled WGS sequence"/>
</dbReference>
<dbReference type="OrthoDB" id="2289199at2759"/>
<dbReference type="InParanoid" id="A0A1C7MXU9"/>
<evidence type="ECO:0000313" key="1">
    <source>
        <dbReference type="EMBL" id="OBZ81209.1"/>
    </source>
</evidence>
<dbReference type="PANTHER" id="PTHR46579:SF2">
    <property type="entry name" value="C2H2-TYPE DOMAIN-CONTAINING PROTEIN"/>
    <property type="match status" value="1"/>
</dbReference>
<evidence type="ECO:0000313" key="2">
    <source>
        <dbReference type="Proteomes" id="UP000093000"/>
    </source>
</evidence>
<dbReference type="EMBL" id="LUGH01001360">
    <property type="protein sequence ID" value="OBZ81209.1"/>
    <property type="molecule type" value="Genomic_DNA"/>
</dbReference>
<comment type="caution">
    <text evidence="1">The sequence shown here is derived from an EMBL/GenBank/DDBJ whole genome shotgun (WGS) entry which is preliminary data.</text>
</comment>
<reference evidence="1 2" key="1">
    <citation type="submission" date="2016-03" db="EMBL/GenBank/DDBJ databases">
        <title>Choanephora cucurbitarum.</title>
        <authorList>
            <person name="Min B."/>
            <person name="Park H."/>
            <person name="Park J.-H."/>
            <person name="Shin H.-D."/>
            <person name="Choi I.-G."/>
        </authorList>
    </citation>
    <scope>NUCLEOTIDE SEQUENCE [LARGE SCALE GENOMIC DNA]</scope>
    <source>
        <strain evidence="1 2">KUS-F28377</strain>
    </source>
</reference>
<feature type="non-terminal residue" evidence="1">
    <location>
        <position position="870"/>
    </location>
</feature>